<evidence type="ECO:0000259" key="2">
    <source>
        <dbReference type="PROSITE" id="PS50110"/>
    </source>
</evidence>
<feature type="modified residue" description="4-aspartylphosphate" evidence="1">
    <location>
        <position position="54"/>
    </location>
</feature>
<accession>A0A6L9MQL7</accession>
<dbReference type="AlphaFoldDB" id="A0A6L9MQL7"/>
<dbReference type="InterPro" id="IPR052048">
    <property type="entry name" value="ST_Response_Regulator"/>
</dbReference>
<evidence type="ECO:0000256" key="1">
    <source>
        <dbReference type="PROSITE-ProRule" id="PRU00169"/>
    </source>
</evidence>
<dbReference type="PANTHER" id="PTHR43228">
    <property type="entry name" value="TWO-COMPONENT RESPONSE REGULATOR"/>
    <property type="match status" value="1"/>
</dbReference>
<dbReference type="EMBL" id="JAAAWP010000001">
    <property type="protein sequence ID" value="NDW20357.1"/>
    <property type="molecule type" value="Genomic_DNA"/>
</dbReference>
<organism evidence="3 4">
    <name type="scientific">Alteromonas hispanica</name>
    <dbReference type="NCBI Taxonomy" id="315421"/>
    <lineage>
        <taxon>Bacteria</taxon>
        <taxon>Pseudomonadati</taxon>
        <taxon>Pseudomonadota</taxon>
        <taxon>Gammaproteobacteria</taxon>
        <taxon>Alteromonadales</taxon>
        <taxon>Alteromonadaceae</taxon>
        <taxon>Alteromonas/Salinimonas group</taxon>
        <taxon>Alteromonas</taxon>
    </lineage>
</organism>
<evidence type="ECO:0000313" key="3">
    <source>
        <dbReference type="EMBL" id="NDW20357.1"/>
    </source>
</evidence>
<dbReference type="Gene3D" id="3.40.50.2300">
    <property type="match status" value="1"/>
</dbReference>
<dbReference type="InterPro" id="IPR001789">
    <property type="entry name" value="Sig_transdc_resp-reg_receiver"/>
</dbReference>
<name>A0A6L9MQL7_9ALTE</name>
<protein>
    <submittedName>
        <fullName evidence="3">Response regulator</fullName>
    </submittedName>
</protein>
<dbReference type="InterPro" id="IPR011006">
    <property type="entry name" value="CheY-like_superfamily"/>
</dbReference>
<keyword evidence="4" id="KW-1185">Reference proteome</keyword>
<dbReference type="GO" id="GO:0000160">
    <property type="term" value="P:phosphorelay signal transduction system"/>
    <property type="evidence" value="ECO:0007669"/>
    <property type="project" value="InterPro"/>
</dbReference>
<evidence type="ECO:0000313" key="4">
    <source>
        <dbReference type="Proteomes" id="UP000478837"/>
    </source>
</evidence>
<comment type="caution">
    <text evidence="3">The sequence shown here is derived from an EMBL/GenBank/DDBJ whole genome shotgun (WGS) entry which is preliminary data.</text>
</comment>
<reference evidence="3 4" key="1">
    <citation type="submission" date="2020-01" db="EMBL/GenBank/DDBJ databases">
        <title>Genomes of bacteria type strains.</title>
        <authorList>
            <person name="Chen J."/>
            <person name="Zhu S."/>
            <person name="Yang J."/>
        </authorList>
    </citation>
    <scope>NUCLEOTIDE SEQUENCE [LARGE SCALE GENOMIC DNA]</scope>
    <source>
        <strain evidence="3 4">LMG 22958</strain>
    </source>
</reference>
<dbReference type="PANTHER" id="PTHR43228:SF1">
    <property type="entry name" value="TWO-COMPONENT RESPONSE REGULATOR ARR22"/>
    <property type="match status" value="1"/>
</dbReference>
<dbReference type="Proteomes" id="UP000478837">
    <property type="component" value="Unassembled WGS sequence"/>
</dbReference>
<dbReference type="Pfam" id="PF00072">
    <property type="entry name" value="Response_reg"/>
    <property type="match status" value="1"/>
</dbReference>
<dbReference type="PROSITE" id="PS50110">
    <property type="entry name" value="RESPONSE_REGULATORY"/>
    <property type="match status" value="1"/>
</dbReference>
<feature type="domain" description="Response regulatory" evidence="2">
    <location>
        <begin position="4"/>
        <end position="119"/>
    </location>
</feature>
<proteinExistence type="predicted"/>
<dbReference type="SUPFAM" id="SSF52172">
    <property type="entry name" value="CheY-like"/>
    <property type="match status" value="1"/>
</dbReference>
<dbReference type="RefSeq" id="WP_071979252.1">
    <property type="nucleotide sequence ID" value="NZ_JAAAWP010000001.1"/>
</dbReference>
<gene>
    <name evidence="3" type="ORF">GTW09_02270</name>
</gene>
<keyword evidence="1" id="KW-0597">Phosphoprotein</keyword>
<dbReference type="SMART" id="SM00448">
    <property type="entry name" value="REC"/>
    <property type="match status" value="1"/>
</dbReference>
<sequence length="121" mass="13526">MSLSVLIADDSKLARRNVVRSLPLEVDFAVTEVTNGQEAVSLLADNTYSLVLLDLTMPKLDGIDVLERLQTLPEMPNVVVISADFQPEKQRVVKELGAKYFLRKPLKKEDLVNVLTELGYL</sequence>